<evidence type="ECO:0000313" key="2">
    <source>
        <dbReference type="Proteomes" id="UP000632222"/>
    </source>
</evidence>
<keyword evidence="2" id="KW-1185">Reference proteome</keyword>
<organism evidence="1 2">
    <name type="scientific">Deinococcus roseus</name>
    <dbReference type="NCBI Taxonomy" id="392414"/>
    <lineage>
        <taxon>Bacteria</taxon>
        <taxon>Thermotogati</taxon>
        <taxon>Deinococcota</taxon>
        <taxon>Deinococci</taxon>
        <taxon>Deinococcales</taxon>
        <taxon>Deinococcaceae</taxon>
        <taxon>Deinococcus</taxon>
    </lineage>
</organism>
<reference evidence="2" key="1">
    <citation type="journal article" date="2019" name="Int. J. Syst. Evol. Microbiol.">
        <title>The Global Catalogue of Microorganisms (GCM) 10K type strain sequencing project: providing services to taxonomists for standard genome sequencing and annotation.</title>
        <authorList>
            <consortium name="The Broad Institute Genomics Platform"/>
            <consortium name="The Broad Institute Genome Sequencing Center for Infectious Disease"/>
            <person name="Wu L."/>
            <person name="Ma J."/>
        </authorList>
    </citation>
    <scope>NUCLEOTIDE SEQUENCE [LARGE SCALE GENOMIC DNA]</scope>
    <source>
        <strain evidence="2">JCM 14370</strain>
    </source>
</reference>
<protein>
    <submittedName>
        <fullName evidence="1">Uncharacterized protein</fullName>
    </submittedName>
</protein>
<name>A0ABQ2D639_9DEIO</name>
<sequence length="116" mass="13254">MHVLPTHHVYDVPPEVARRCCQLSDLFQPFGPRFQSFSRPELLRVAHEVFGCDPEAQDEEELLDCITQMAAERKSHQMYVLQLSGNIIQGFVLLVPTVQLPELEQVLRVAGMKLQL</sequence>
<evidence type="ECO:0000313" key="1">
    <source>
        <dbReference type="EMBL" id="GGJ47461.1"/>
    </source>
</evidence>
<gene>
    <name evidence="1" type="ORF">GCM10008938_36840</name>
</gene>
<dbReference type="EMBL" id="BMOD01000017">
    <property type="protein sequence ID" value="GGJ47461.1"/>
    <property type="molecule type" value="Genomic_DNA"/>
</dbReference>
<accession>A0ABQ2D639</accession>
<comment type="caution">
    <text evidence="1">The sequence shown here is derived from an EMBL/GenBank/DDBJ whole genome shotgun (WGS) entry which is preliminary data.</text>
</comment>
<proteinExistence type="predicted"/>
<dbReference type="Proteomes" id="UP000632222">
    <property type="component" value="Unassembled WGS sequence"/>
</dbReference>
<dbReference type="RefSeq" id="WP_189005161.1">
    <property type="nucleotide sequence ID" value="NZ_BMOD01000017.1"/>
</dbReference>